<evidence type="ECO:0000313" key="4">
    <source>
        <dbReference type="Proteomes" id="UP000544134"/>
    </source>
</evidence>
<dbReference type="AlphaFoldDB" id="A0A848IEV1"/>
<proteinExistence type="predicted"/>
<evidence type="ECO:0000256" key="2">
    <source>
        <dbReference type="SAM" id="SignalP"/>
    </source>
</evidence>
<feature type="compositionally biased region" description="Low complexity" evidence="1">
    <location>
        <begin position="382"/>
        <end position="391"/>
    </location>
</feature>
<comment type="caution">
    <text evidence="3">The sequence shown here is derived from an EMBL/GenBank/DDBJ whole genome shotgun (WGS) entry which is preliminary data.</text>
</comment>
<keyword evidence="2" id="KW-0732">Signal</keyword>
<name>A0A848IEV1_9BURK</name>
<feature type="signal peptide" evidence="2">
    <location>
        <begin position="1"/>
        <end position="21"/>
    </location>
</feature>
<accession>A0A848IEV1</accession>
<keyword evidence="4" id="KW-1185">Reference proteome</keyword>
<dbReference type="EMBL" id="JABBGJ010000011">
    <property type="protein sequence ID" value="NML98648.1"/>
    <property type="molecule type" value="Genomic_DNA"/>
</dbReference>
<evidence type="ECO:0000256" key="1">
    <source>
        <dbReference type="SAM" id="MobiDB-lite"/>
    </source>
</evidence>
<dbReference type="RefSeq" id="WP_169485670.1">
    <property type="nucleotide sequence ID" value="NZ_JABBGJ010000011.1"/>
</dbReference>
<feature type="region of interest" description="Disordered" evidence="1">
    <location>
        <begin position="382"/>
        <end position="406"/>
    </location>
</feature>
<protein>
    <submittedName>
        <fullName evidence="3">Uncharacterized protein</fullName>
    </submittedName>
</protein>
<organism evidence="3 4">
    <name type="scientific">Paraburkholderia polaris</name>
    <dbReference type="NCBI Taxonomy" id="2728848"/>
    <lineage>
        <taxon>Bacteria</taxon>
        <taxon>Pseudomonadati</taxon>
        <taxon>Pseudomonadota</taxon>
        <taxon>Betaproteobacteria</taxon>
        <taxon>Burkholderiales</taxon>
        <taxon>Burkholderiaceae</taxon>
        <taxon>Paraburkholderia</taxon>
    </lineage>
</organism>
<feature type="compositionally biased region" description="Gly residues" evidence="1">
    <location>
        <begin position="392"/>
        <end position="403"/>
    </location>
</feature>
<reference evidence="3 4" key="1">
    <citation type="submission" date="2020-04" db="EMBL/GenBank/DDBJ databases">
        <title>Paraburkholderia sp. RP-4-7 isolated from soil.</title>
        <authorList>
            <person name="Dahal R.H."/>
        </authorList>
    </citation>
    <scope>NUCLEOTIDE SEQUENCE [LARGE SCALE GENOMIC DNA]</scope>
    <source>
        <strain evidence="3 4">RP-4-7</strain>
    </source>
</reference>
<evidence type="ECO:0000313" key="3">
    <source>
        <dbReference type="EMBL" id="NML98648.1"/>
    </source>
</evidence>
<gene>
    <name evidence="3" type="ORF">HHL24_11865</name>
</gene>
<feature type="chain" id="PRO_5032537050" evidence="2">
    <location>
        <begin position="22"/>
        <end position="467"/>
    </location>
</feature>
<dbReference type="Proteomes" id="UP000544134">
    <property type="component" value="Unassembled WGS sequence"/>
</dbReference>
<sequence>MKRTIIAAAVLSTMAAGSAYAECTAGCDPAELFTATSVYTDIGEFGFITLRGKVDVSSSSGATVNNTQNVDISGVNMKTPPQSYTSGKVTTTIDATNSWFNGSGSGSNYAVHSSYSAGSFAEGSQEQSAAAYAQGQSFGESSGFNQGVEGSYAGGNHVNTHNSANGYLAAGFIAGLGGGHGVIFGGVAAGFAGALNTHSSDNYGGYFAEQSSGHQAAWGQEHSSGYFAQAAEQSASGYYKSSNVSASANAWGWSAHDNISAGTVNVSGSITQHINTQTPTTMSAGIGDGALGTASGNIGVNIASGVDNAQSNDAALSNMDVGPVFGSAQIYSTQASSGSAKVGDFNFVASVGANALANATGNIGVNVASGVGNVQNNSLAASATTDSSSSGSGWGRNNGGSMQGGEVIASDQNCQTADASVTGQFTGSSLLGAGALSNANGNIGVNIASGVGNLQHNGLAVASVSHQ</sequence>